<organism evidence="5 6">
    <name type="scientific">Candidatus Magnetaquiglobus chichijimensis</name>
    <dbReference type="NCBI Taxonomy" id="3141448"/>
    <lineage>
        <taxon>Bacteria</taxon>
        <taxon>Pseudomonadati</taxon>
        <taxon>Pseudomonadota</taxon>
        <taxon>Magnetococcia</taxon>
        <taxon>Magnetococcales</taxon>
        <taxon>Candidatus Magnetaquicoccaceae</taxon>
        <taxon>Candidatus Magnetaquiglobus</taxon>
    </lineage>
</organism>
<dbReference type="InterPro" id="IPR023753">
    <property type="entry name" value="FAD/NAD-binding_dom"/>
</dbReference>
<keyword evidence="6" id="KW-1185">Reference proteome</keyword>
<dbReference type="SUPFAM" id="SSF46548">
    <property type="entry name" value="alpha-helical ferredoxin"/>
    <property type="match status" value="1"/>
</dbReference>
<dbReference type="Gene3D" id="3.50.50.60">
    <property type="entry name" value="FAD/NAD(P)-binding domain"/>
    <property type="match status" value="2"/>
</dbReference>
<keyword evidence="3" id="KW-0411">Iron-sulfur</keyword>
<dbReference type="Proteomes" id="UP001628193">
    <property type="component" value="Unassembled WGS sequence"/>
</dbReference>
<comment type="caution">
    <text evidence="5">The sequence shown here is derived from an EMBL/GenBank/DDBJ whole genome shotgun (WGS) entry which is preliminary data.</text>
</comment>
<dbReference type="InterPro" id="IPR028261">
    <property type="entry name" value="DPD_II"/>
</dbReference>
<dbReference type="NCBIfam" id="NF009410">
    <property type="entry name" value="PRK12771.1"/>
    <property type="match status" value="1"/>
</dbReference>
<keyword evidence="2" id="KW-0408">Iron</keyword>
<dbReference type="GO" id="GO:0016491">
    <property type="term" value="F:oxidoreductase activity"/>
    <property type="evidence" value="ECO:0007669"/>
    <property type="project" value="UniProtKB-KW"/>
</dbReference>
<evidence type="ECO:0000256" key="2">
    <source>
        <dbReference type="ARBA" id="ARBA00023004"/>
    </source>
</evidence>
<accession>A0ABQ0C7Z2</accession>
<protein>
    <submittedName>
        <fullName evidence="5">NADPH-Fe(3+) oxidoreductase subunit beta</fullName>
        <ecNumber evidence="5">1.-.-.-</ecNumber>
    </submittedName>
</protein>
<dbReference type="SUPFAM" id="SSF51905">
    <property type="entry name" value="FAD/NAD(P)-binding domain"/>
    <property type="match status" value="1"/>
</dbReference>
<dbReference type="Pfam" id="PF14691">
    <property type="entry name" value="Fer4_20"/>
    <property type="match status" value="1"/>
</dbReference>
<name>A0ABQ0C7Z2_9PROT</name>
<sequence length="628" mass="68582">MGLSTTILNEEFTRADLEPTLDKGVAEEIVVRNGTSWKCPTYVQRLPPCRDACPSSEDIRGYLTTIAQAEKSKISLDDATDQAWYRLTDTNPMPATHGRICPHPCEKGCNRKELTDGSVAINNMERYVGDHGLRRKLKLTMLTQERKNQSVAVVGSGPAGLSCAYQLARRGYDVTIYEAFEKAGGMLRYGIPDYRLPQEVLDGEIQNILDLGVQLKCNVRIGRDISFQELKEKYNAVFLAIGAHKGSVMNLEGENSANVFTAASFLNRVNTGAKVEIGSQVVVVGGGDSAMDAARVSLRLQAEMDEAEAAGNDEAYEKARQALDDVAKEQETSISTEKTAMDSARIVRRVSKYSKVTLLYRRTKDEMPAIAKDVVEAEHEGIEFKLLSTPVGLVTQGGRVVAIQCVRMELGAPDASGRRSPVPVAGSEFTVPCDTLIMGIGQVPELEDGMTEFANKWGWISANNTHQTKDPKVFAGGDVLGLGISTRSVGHGRVAARAIDGFLKGGAPYQLPSKGKPIKTDQMRLAYYKPAPRNEEMALPVEEAIKGFVETTQTITTEQALAEAKRCMSCGLCFACDQCRIFCPREAISKDHSRPKGKVMHTDYTRCNGCHVCHMACPCGYIQMGMGL</sequence>
<evidence type="ECO:0000256" key="3">
    <source>
        <dbReference type="ARBA" id="ARBA00023014"/>
    </source>
</evidence>
<dbReference type="InterPro" id="IPR017896">
    <property type="entry name" value="4Fe4S_Fe-S-bd"/>
</dbReference>
<evidence type="ECO:0000313" key="6">
    <source>
        <dbReference type="Proteomes" id="UP001628193"/>
    </source>
</evidence>
<dbReference type="PROSITE" id="PS51379">
    <property type="entry name" value="4FE4S_FER_2"/>
    <property type="match status" value="1"/>
</dbReference>
<dbReference type="SUPFAM" id="SSF54862">
    <property type="entry name" value="4Fe-4S ferredoxins"/>
    <property type="match status" value="1"/>
</dbReference>
<dbReference type="EC" id="1.-.-.-" evidence="5"/>
<dbReference type="PROSITE" id="PS00198">
    <property type="entry name" value="4FE4S_FER_1"/>
    <property type="match status" value="2"/>
</dbReference>
<dbReference type="EMBL" id="BAAFGK010000004">
    <property type="protein sequence ID" value="GAB0056989.1"/>
    <property type="molecule type" value="Genomic_DNA"/>
</dbReference>
<dbReference type="Pfam" id="PF07992">
    <property type="entry name" value="Pyr_redox_2"/>
    <property type="match status" value="1"/>
</dbReference>
<dbReference type="PANTHER" id="PTHR42783:SF3">
    <property type="entry name" value="GLUTAMATE SYNTHASE [NADPH] SMALL CHAIN-RELATED"/>
    <property type="match status" value="1"/>
</dbReference>
<dbReference type="PANTHER" id="PTHR42783">
    <property type="entry name" value="GLUTAMATE SYNTHASE [NADPH] SMALL CHAIN"/>
    <property type="match status" value="1"/>
</dbReference>
<dbReference type="InterPro" id="IPR017900">
    <property type="entry name" value="4Fe4S_Fe_S_CS"/>
</dbReference>
<evidence type="ECO:0000256" key="1">
    <source>
        <dbReference type="ARBA" id="ARBA00022723"/>
    </source>
</evidence>
<reference evidence="5 6" key="1">
    <citation type="submission" date="2024-09" db="EMBL/GenBank/DDBJ databases">
        <title>Draft genome sequence of Candidatus Magnetaquicoccaceae bacterium FCR-1.</title>
        <authorList>
            <person name="Shimoshige H."/>
            <person name="Shimamura S."/>
            <person name="Taoka A."/>
            <person name="Kobayashi H."/>
            <person name="Maekawa T."/>
        </authorList>
    </citation>
    <scope>NUCLEOTIDE SEQUENCE [LARGE SCALE GENOMIC DNA]</scope>
    <source>
        <strain evidence="5 6">FCR-1</strain>
    </source>
</reference>
<proteinExistence type="predicted"/>
<gene>
    <name evidence="5" type="primary">sfrB_2</name>
    <name evidence="5" type="ORF">SIID45300_01307</name>
</gene>
<dbReference type="RefSeq" id="WP_420904701.1">
    <property type="nucleotide sequence ID" value="NZ_BAAFGK010000004.1"/>
</dbReference>
<keyword evidence="5" id="KW-0560">Oxidoreductase</keyword>
<feature type="domain" description="4Fe-4S ferredoxin-type" evidence="4">
    <location>
        <begin position="598"/>
        <end position="627"/>
    </location>
</feature>
<dbReference type="InterPro" id="IPR009051">
    <property type="entry name" value="Helical_ferredxn"/>
</dbReference>
<dbReference type="Gene3D" id="3.30.70.20">
    <property type="match status" value="1"/>
</dbReference>
<dbReference type="PRINTS" id="PR00419">
    <property type="entry name" value="ADXRDTASE"/>
</dbReference>
<evidence type="ECO:0000313" key="5">
    <source>
        <dbReference type="EMBL" id="GAB0056989.1"/>
    </source>
</evidence>
<dbReference type="Gene3D" id="1.10.1060.10">
    <property type="entry name" value="Alpha-helical ferredoxin"/>
    <property type="match status" value="1"/>
</dbReference>
<keyword evidence="1" id="KW-0479">Metal-binding</keyword>
<dbReference type="SUPFAM" id="SSF51971">
    <property type="entry name" value="Nucleotide-binding domain"/>
    <property type="match status" value="1"/>
</dbReference>
<evidence type="ECO:0000259" key="4">
    <source>
        <dbReference type="PROSITE" id="PS51379"/>
    </source>
</evidence>
<dbReference type="InterPro" id="IPR036188">
    <property type="entry name" value="FAD/NAD-bd_sf"/>
</dbReference>